<protein>
    <submittedName>
        <fullName evidence="1">Uncharacterized protein</fullName>
    </submittedName>
</protein>
<evidence type="ECO:0000313" key="2">
    <source>
        <dbReference type="Proteomes" id="UP001500604"/>
    </source>
</evidence>
<evidence type="ECO:0000313" key="1">
    <source>
        <dbReference type="EMBL" id="GAA4652773.1"/>
    </source>
</evidence>
<reference evidence="2" key="1">
    <citation type="journal article" date="2019" name="Int. J. Syst. Evol. Microbiol.">
        <title>The Global Catalogue of Microorganisms (GCM) 10K type strain sequencing project: providing services to taxonomists for standard genome sequencing and annotation.</title>
        <authorList>
            <consortium name="The Broad Institute Genomics Platform"/>
            <consortium name="The Broad Institute Genome Sequencing Center for Infectious Disease"/>
            <person name="Wu L."/>
            <person name="Ma J."/>
        </authorList>
    </citation>
    <scope>NUCLEOTIDE SEQUENCE [LARGE SCALE GENOMIC DNA]</scope>
    <source>
        <strain evidence="2">JCM 17805</strain>
    </source>
</reference>
<keyword evidence="2" id="KW-1185">Reference proteome</keyword>
<gene>
    <name evidence="1" type="ORF">GCM10023116_50570</name>
</gene>
<comment type="caution">
    <text evidence="1">The sequence shown here is derived from an EMBL/GenBank/DDBJ whole genome shotgun (WGS) entry which is preliminary data.</text>
</comment>
<accession>A0ABP8V927</accession>
<proteinExistence type="predicted"/>
<dbReference type="EMBL" id="BAABFL010000481">
    <property type="protein sequence ID" value="GAA4652773.1"/>
    <property type="molecule type" value="Genomic_DNA"/>
</dbReference>
<sequence length="108" mass="12057">MGVILEFPDPDKAREDDVVDTFIRKVGDKIGLSEEEIAAVVSSYRSVHPSLTEKFESPMEIPADVNLDERQIAIINEALKEHMSDLFAFSASIIIGLLAREQVNNRLT</sequence>
<dbReference type="Proteomes" id="UP001500604">
    <property type="component" value="Unassembled WGS sequence"/>
</dbReference>
<dbReference type="RefSeq" id="WP_345199407.1">
    <property type="nucleotide sequence ID" value="NZ_BAABFL010000481.1"/>
</dbReference>
<organism evidence="1 2">
    <name type="scientific">Kistimonas scapharcae</name>
    <dbReference type="NCBI Taxonomy" id="1036133"/>
    <lineage>
        <taxon>Bacteria</taxon>
        <taxon>Pseudomonadati</taxon>
        <taxon>Pseudomonadota</taxon>
        <taxon>Gammaproteobacteria</taxon>
        <taxon>Oceanospirillales</taxon>
        <taxon>Endozoicomonadaceae</taxon>
        <taxon>Kistimonas</taxon>
    </lineage>
</organism>
<name>A0ABP8V927_9GAMM</name>